<dbReference type="Gene3D" id="3.30.70.330">
    <property type="match status" value="1"/>
</dbReference>
<dbReference type="AlphaFoldDB" id="A0A835MV06"/>
<dbReference type="OrthoDB" id="10250354at2759"/>
<dbReference type="PANTHER" id="PTHR45098:SF1">
    <property type="entry name" value="DNAJ DOMAIN CONTAINING PROTEIN, EXPRESSED"/>
    <property type="match status" value="1"/>
</dbReference>
<dbReference type="InterPro" id="IPR012677">
    <property type="entry name" value="Nucleotide-bd_a/b_plait_sf"/>
</dbReference>
<accession>A0A835MV06</accession>
<comment type="caution">
    <text evidence="1">The sequence shown here is derived from an EMBL/GenBank/DDBJ whole genome shotgun (WGS) entry which is preliminary data.</text>
</comment>
<evidence type="ECO:0008006" key="3">
    <source>
        <dbReference type="Google" id="ProtNLM"/>
    </source>
</evidence>
<keyword evidence="2" id="KW-1185">Reference proteome</keyword>
<dbReference type="EMBL" id="JADGMS010000013">
    <property type="protein sequence ID" value="KAF9670598.1"/>
    <property type="molecule type" value="Genomic_DNA"/>
</dbReference>
<protein>
    <recommendedName>
        <fullName evidence="3">RRM domain-containing protein</fullName>
    </recommendedName>
</protein>
<proteinExistence type="predicted"/>
<dbReference type="Proteomes" id="UP000657918">
    <property type="component" value="Unassembled WGS sequence"/>
</dbReference>
<evidence type="ECO:0000313" key="1">
    <source>
        <dbReference type="EMBL" id="KAF9670598.1"/>
    </source>
</evidence>
<gene>
    <name evidence="1" type="ORF">SADUNF_Sadunf13G0085500</name>
</gene>
<sequence>MTKKGRKYLGFLANKVSGQDYSAERLRVLFSSFGEVGDVVIKKVKKKRGLELVAMVAKDAAVAGVMEM</sequence>
<organism evidence="1 2">
    <name type="scientific">Salix dunnii</name>
    <dbReference type="NCBI Taxonomy" id="1413687"/>
    <lineage>
        <taxon>Eukaryota</taxon>
        <taxon>Viridiplantae</taxon>
        <taxon>Streptophyta</taxon>
        <taxon>Embryophyta</taxon>
        <taxon>Tracheophyta</taxon>
        <taxon>Spermatophyta</taxon>
        <taxon>Magnoliopsida</taxon>
        <taxon>eudicotyledons</taxon>
        <taxon>Gunneridae</taxon>
        <taxon>Pentapetalae</taxon>
        <taxon>rosids</taxon>
        <taxon>fabids</taxon>
        <taxon>Malpighiales</taxon>
        <taxon>Salicaceae</taxon>
        <taxon>Saliceae</taxon>
        <taxon>Salix</taxon>
    </lineage>
</organism>
<evidence type="ECO:0000313" key="2">
    <source>
        <dbReference type="Proteomes" id="UP000657918"/>
    </source>
</evidence>
<name>A0A835MV06_9ROSI</name>
<reference evidence="1 2" key="1">
    <citation type="submission" date="2020-10" db="EMBL/GenBank/DDBJ databases">
        <title>Plant Genome Project.</title>
        <authorList>
            <person name="Zhang R.-G."/>
        </authorList>
    </citation>
    <scope>NUCLEOTIDE SEQUENCE [LARGE SCALE GENOMIC DNA]</scope>
    <source>
        <strain evidence="1">FAFU-HL-1</strain>
        <tissue evidence="1">Leaf</tissue>
    </source>
</reference>
<dbReference type="PANTHER" id="PTHR45098">
    <property type="entry name" value="DNAJ DOMAIN CONTAINING PROTEIN, EXPRESSED"/>
    <property type="match status" value="1"/>
</dbReference>